<evidence type="ECO:0000313" key="3">
    <source>
        <dbReference type="EMBL" id="OHA82034.1"/>
    </source>
</evidence>
<dbReference type="STRING" id="1802723.A2675_00185"/>
<dbReference type="Gene3D" id="3.40.50.720">
    <property type="entry name" value="NAD(P)-binding Rossmann-like Domain"/>
    <property type="match status" value="1"/>
</dbReference>
<dbReference type="SUPFAM" id="SSF51735">
    <property type="entry name" value="NAD(P)-binding Rossmann-fold domains"/>
    <property type="match status" value="1"/>
</dbReference>
<protein>
    <recommendedName>
        <fullName evidence="2">NAD-dependent epimerase/dehydratase domain-containing protein</fullName>
    </recommendedName>
</protein>
<dbReference type="PANTHER" id="PTHR43000">
    <property type="entry name" value="DTDP-D-GLUCOSE 4,6-DEHYDRATASE-RELATED"/>
    <property type="match status" value="1"/>
</dbReference>
<evidence type="ECO:0000259" key="2">
    <source>
        <dbReference type="Pfam" id="PF01370"/>
    </source>
</evidence>
<evidence type="ECO:0000313" key="4">
    <source>
        <dbReference type="Proteomes" id="UP000176997"/>
    </source>
</evidence>
<evidence type="ECO:0000256" key="1">
    <source>
        <dbReference type="ARBA" id="ARBA00007637"/>
    </source>
</evidence>
<feature type="domain" description="NAD-dependent epimerase/dehydratase" evidence="2">
    <location>
        <begin position="12"/>
        <end position="229"/>
    </location>
</feature>
<comment type="similarity">
    <text evidence="1">Belongs to the NAD(P)-dependent epimerase/dehydratase family.</text>
</comment>
<dbReference type="Proteomes" id="UP000176997">
    <property type="component" value="Unassembled WGS sequence"/>
</dbReference>
<name>A0A1G2SAE7_9BACT</name>
<proteinExistence type="inferred from homology"/>
<dbReference type="EMBL" id="MHUS01000004">
    <property type="protein sequence ID" value="OHA82034.1"/>
    <property type="molecule type" value="Genomic_DNA"/>
</dbReference>
<dbReference type="Gene3D" id="3.40.50.2000">
    <property type="entry name" value="Glycogen Phosphorylase B"/>
    <property type="match status" value="1"/>
</dbReference>
<accession>A0A1G2SAE7</accession>
<dbReference type="Pfam" id="PF01370">
    <property type="entry name" value="Epimerase"/>
    <property type="match status" value="1"/>
</dbReference>
<dbReference type="AlphaFoldDB" id="A0A1G2SAE7"/>
<organism evidence="3 4">
    <name type="scientific">Candidatus Yonathbacteria bacterium RIFCSPHIGHO2_01_FULL_51_10</name>
    <dbReference type="NCBI Taxonomy" id="1802723"/>
    <lineage>
        <taxon>Bacteria</taxon>
        <taxon>Candidatus Yonathiibacteriota</taxon>
    </lineage>
</organism>
<dbReference type="InterPro" id="IPR001509">
    <property type="entry name" value="Epimerase_deHydtase"/>
</dbReference>
<comment type="caution">
    <text evidence="3">The sequence shown here is derived from an EMBL/GenBank/DDBJ whole genome shotgun (WGS) entry which is preliminary data.</text>
</comment>
<gene>
    <name evidence="3" type="ORF">A2675_00185</name>
</gene>
<reference evidence="3 4" key="1">
    <citation type="journal article" date="2016" name="Nat. Commun.">
        <title>Thousands of microbial genomes shed light on interconnected biogeochemical processes in an aquifer system.</title>
        <authorList>
            <person name="Anantharaman K."/>
            <person name="Brown C.T."/>
            <person name="Hug L.A."/>
            <person name="Sharon I."/>
            <person name="Castelle C.J."/>
            <person name="Probst A.J."/>
            <person name="Thomas B.C."/>
            <person name="Singh A."/>
            <person name="Wilkins M.J."/>
            <person name="Karaoz U."/>
            <person name="Brodie E.L."/>
            <person name="Williams K.H."/>
            <person name="Hubbard S.S."/>
            <person name="Banfield J.F."/>
        </authorList>
    </citation>
    <scope>NUCLEOTIDE SEQUENCE [LARGE SCALE GENOMIC DNA]</scope>
</reference>
<dbReference type="InterPro" id="IPR036291">
    <property type="entry name" value="NAD(P)-bd_dom_sf"/>
</dbReference>
<sequence>MDSHKDSKQKTILVTGGAGFIGSHLCERLVQNPSNRVISLDNYFTGSKDNHVPGVEYREGHTKDIERHVPETPDIVYHLGEYSRVEQSVLEPDVVHDLNTFGTRAVVGFWKNKQCKLVYAGSSTKFGDGGATRDTSPYARTKAENSELVRDTGESTRLPYAITYFYNVYGPRERSGVYGTVIEHFKRMYLSGTPCAVVAPGTQVRNFTHVGDIIDALILVGDRGQGDEYGLGNERTYSILDVAGMFGFKKEEIVMFPERLGNRMVSRIDTTKTRALGWDAKRALSDYIERFTSTNSRGEKREKRVLVFSTTMHPIAGLAEDSFADLAQALPTVQFDVVTTRFTKSTRRTESLTPNITLYRVGIGASIDKFLLPTLGFFAARRVASRHTHLFAWSLMASYATLAAALFKRTKRVPLLVTLADHNLDDLFFVHRLLLKGMISSADQVYGTHGTQEAAVARTIGKSLPRNSLGEGDAFANALRYAYADIIRRRQEKA</sequence>